<gene>
    <name evidence="1" type="ORF">L6452_22815</name>
</gene>
<name>A0ACB9B168_ARCLA</name>
<reference evidence="2" key="1">
    <citation type="journal article" date="2022" name="Mol. Ecol. Resour.">
        <title>The genomes of chicory, endive, great burdock and yacon provide insights into Asteraceae palaeo-polyploidization history and plant inulin production.</title>
        <authorList>
            <person name="Fan W."/>
            <person name="Wang S."/>
            <person name="Wang H."/>
            <person name="Wang A."/>
            <person name="Jiang F."/>
            <person name="Liu H."/>
            <person name="Zhao H."/>
            <person name="Xu D."/>
            <person name="Zhang Y."/>
        </authorList>
    </citation>
    <scope>NUCLEOTIDE SEQUENCE [LARGE SCALE GENOMIC DNA]</scope>
    <source>
        <strain evidence="2">cv. Niubang</strain>
    </source>
</reference>
<comment type="caution">
    <text evidence="1">The sequence shown here is derived from an EMBL/GenBank/DDBJ whole genome shotgun (WGS) entry which is preliminary data.</text>
</comment>
<dbReference type="EMBL" id="CM042053">
    <property type="protein sequence ID" value="KAI3715827.1"/>
    <property type="molecule type" value="Genomic_DNA"/>
</dbReference>
<proteinExistence type="predicted"/>
<evidence type="ECO:0000313" key="1">
    <source>
        <dbReference type="EMBL" id="KAI3715827.1"/>
    </source>
</evidence>
<dbReference type="Proteomes" id="UP001055879">
    <property type="component" value="Linkage Group LG07"/>
</dbReference>
<accession>A0ACB9B168</accession>
<sequence length="162" mass="18462">MGDSFWTERKTKRDSSEDYSVYISIAETIIGWPKNLQNVCSNLHSSSHWMHLHGFEPKYIKAFPGIELSSLEQENSFKCDASQVLNEMEECKKAYLNAYIRCLAFDNVKQAQYPPSMSVSDSPKKYSVDPTTSEICFSGAVPQVHFIKSRILLGCQCQSSEW</sequence>
<organism evidence="1 2">
    <name type="scientific">Arctium lappa</name>
    <name type="common">Greater burdock</name>
    <name type="synonym">Lappa major</name>
    <dbReference type="NCBI Taxonomy" id="4217"/>
    <lineage>
        <taxon>Eukaryota</taxon>
        <taxon>Viridiplantae</taxon>
        <taxon>Streptophyta</taxon>
        <taxon>Embryophyta</taxon>
        <taxon>Tracheophyta</taxon>
        <taxon>Spermatophyta</taxon>
        <taxon>Magnoliopsida</taxon>
        <taxon>eudicotyledons</taxon>
        <taxon>Gunneridae</taxon>
        <taxon>Pentapetalae</taxon>
        <taxon>asterids</taxon>
        <taxon>campanulids</taxon>
        <taxon>Asterales</taxon>
        <taxon>Asteraceae</taxon>
        <taxon>Carduoideae</taxon>
        <taxon>Cardueae</taxon>
        <taxon>Arctiinae</taxon>
        <taxon>Arctium</taxon>
    </lineage>
</organism>
<keyword evidence="2" id="KW-1185">Reference proteome</keyword>
<evidence type="ECO:0000313" key="2">
    <source>
        <dbReference type="Proteomes" id="UP001055879"/>
    </source>
</evidence>
<reference evidence="1 2" key="2">
    <citation type="journal article" date="2022" name="Mol. Ecol. Resour.">
        <title>The genomes of chicory, endive, great burdock and yacon provide insights into Asteraceae paleo-polyploidization history and plant inulin production.</title>
        <authorList>
            <person name="Fan W."/>
            <person name="Wang S."/>
            <person name="Wang H."/>
            <person name="Wang A."/>
            <person name="Jiang F."/>
            <person name="Liu H."/>
            <person name="Zhao H."/>
            <person name="Xu D."/>
            <person name="Zhang Y."/>
        </authorList>
    </citation>
    <scope>NUCLEOTIDE SEQUENCE [LARGE SCALE GENOMIC DNA]</scope>
    <source>
        <strain evidence="2">cv. Niubang</strain>
    </source>
</reference>
<protein>
    <submittedName>
        <fullName evidence="1">Uncharacterized protein</fullName>
    </submittedName>
</protein>